<sequence length="41" mass="4766">MSLSNRAHEHHLLCRIRREKSASPRAAFMCKKASTIDLRRS</sequence>
<reference evidence="1" key="2">
    <citation type="journal article" date="2015" name="Data Brief">
        <title>Shoot transcriptome of the giant reed, Arundo donax.</title>
        <authorList>
            <person name="Barrero R.A."/>
            <person name="Guerrero F.D."/>
            <person name="Moolhuijzen P."/>
            <person name="Goolsby J.A."/>
            <person name="Tidwell J."/>
            <person name="Bellgard S.E."/>
            <person name="Bellgard M.I."/>
        </authorList>
    </citation>
    <scope>NUCLEOTIDE SEQUENCE</scope>
    <source>
        <tissue evidence="1">Shoot tissue taken approximately 20 cm above the soil surface</tissue>
    </source>
</reference>
<evidence type="ECO:0000313" key="1">
    <source>
        <dbReference type="EMBL" id="JAE06168.1"/>
    </source>
</evidence>
<proteinExistence type="predicted"/>
<organism evidence="1">
    <name type="scientific">Arundo donax</name>
    <name type="common">Giant reed</name>
    <name type="synonym">Donax arundinaceus</name>
    <dbReference type="NCBI Taxonomy" id="35708"/>
    <lineage>
        <taxon>Eukaryota</taxon>
        <taxon>Viridiplantae</taxon>
        <taxon>Streptophyta</taxon>
        <taxon>Embryophyta</taxon>
        <taxon>Tracheophyta</taxon>
        <taxon>Spermatophyta</taxon>
        <taxon>Magnoliopsida</taxon>
        <taxon>Liliopsida</taxon>
        <taxon>Poales</taxon>
        <taxon>Poaceae</taxon>
        <taxon>PACMAD clade</taxon>
        <taxon>Arundinoideae</taxon>
        <taxon>Arundineae</taxon>
        <taxon>Arundo</taxon>
    </lineage>
</organism>
<name>A0A0A9FD47_ARUDO</name>
<accession>A0A0A9FD47</accession>
<dbReference type="AlphaFoldDB" id="A0A0A9FD47"/>
<dbReference type="EMBL" id="GBRH01191728">
    <property type="protein sequence ID" value="JAE06168.1"/>
    <property type="molecule type" value="Transcribed_RNA"/>
</dbReference>
<protein>
    <submittedName>
        <fullName evidence="1">Uncharacterized protein</fullName>
    </submittedName>
</protein>
<reference evidence="1" key="1">
    <citation type="submission" date="2014-09" db="EMBL/GenBank/DDBJ databases">
        <authorList>
            <person name="Magalhaes I.L.F."/>
            <person name="Oliveira U."/>
            <person name="Santos F.R."/>
            <person name="Vidigal T.H.D.A."/>
            <person name="Brescovit A.D."/>
            <person name="Santos A.J."/>
        </authorList>
    </citation>
    <scope>NUCLEOTIDE SEQUENCE</scope>
    <source>
        <tissue evidence="1">Shoot tissue taken approximately 20 cm above the soil surface</tissue>
    </source>
</reference>